<evidence type="ECO:0000256" key="5">
    <source>
        <dbReference type="ARBA" id="ARBA00022722"/>
    </source>
</evidence>
<dbReference type="InterPro" id="IPR055510">
    <property type="entry name" value="DUF7083"/>
</dbReference>
<feature type="domain" description="Integrase catalytic" evidence="15">
    <location>
        <begin position="1070"/>
        <end position="1223"/>
    </location>
</feature>
<keyword evidence="4" id="KW-0548">Nucleotidyltransferase</keyword>
<dbReference type="PROSITE" id="PS50878">
    <property type="entry name" value="RT_POL"/>
    <property type="match status" value="1"/>
</dbReference>
<dbReference type="SUPFAM" id="SSF56672">
    <property type="entry name" value="DNA/RNA polymerases"/>
    <property type="match status" value="1"/>
</dbReference>
<dbReference type="Gene3D" id="3.30.70.270">
    <property type="match status" value="2"/>
</dbReference>
<feature type="compositionally biased region" description="Low complexity" evidence="12">
    <location>
        <begin position="1332"/>
        <end position="1354"/>
    </location>
</feature>
<evidence type="ECO:0000313" key="16">
    <source>
        <dbReference type="EMBL" id="PIC12319.1"/>
    </source>
</evidence>
<evidence type="ECO:0000313" key="17">
    <source>
        <dbReference type="Proteomes" id="UP000230233"/>
    </source>
</evidence>
<dbReference type="EMBL" id="PDUG01000024">
    <property type="protein sequence ID" value="PIC12319.1"/>
    <property type="molecule type" value="Genomic_DNA"/>
</dbReference>
<dbReference type="GO" id="GO:0008270">
    <property type="term" value="F:zinc ion binding"/>
    <property type="evidence" value="ECO:0007669"/>
    <property type="project" value="InterPro"/>
</dbReference>
<sequence>MPDPKDLTTGDQAKAMADLTQQIASLINVFGELVKQSPTTTTATNGTSQLVESISTRIPNFVYEPDEDLTFDAWYSRYEDVITKDGATLTDEVKARLVLAKLNAKEYSHFANRILPETPNSLKFEDLVPKLKETFKSTSSIFRKRQEFLRTEYDGSSIEEYTGLVLRRFTSSEFKAMTDDQMCCMVWINGLRDNSYSDIRTKALQIMEAKPKCTLLELEKDIKRLLDVRADSKSVCRVAKPNEINAIHQKSSNRDKPLKPPPSPCFKCGGNHWARDCQKQVKCILCQKDGHIAKFCRSKKREANSQKGNFNRIKSVIVGSASSSQLNRIYRIVTINGTKIQMQLDTGADVTLMSTKDWNRLGRPSLQAPTIQVKSANHQPIAVKGSFQCQFNLNGTSATGIAHVAETGTLLGTDWISKDQKLWNILNPSQVSAVSSEAGSACTDLDITRNRLKAELNNEFSDVFKPELGRCTKTKASLLLKPDAKPVFRKARPVPFAALPTVSEELDRLQQAGVISPVEHSEWAAPIVLVKKKNGSLRMCADFSTGLNDAIQLHQHPLPTADDIFVTLNGGKYFSQIDLAEAYFQIELDEQAKKMLCINTHKGLFSYNRLAFGVKSAPGSFQQIMDSMITGLEGTAAYLDDVIISGSSIEEHNQRLMALMKRINDYGFRIRLEKCTFLMERITFLGFIIDKDGRRPDPEKIAAVQQMPPPTNDGQVRSFLGFIQFYGSFVKELFRLRPPLDALTKKDAKFLWTSQCQKSFDRVKQILQSDLLLTHFDPNLPIIVAADASQYGIGAVISHRFPDGSEKAIYHISKALTAPQRNYSQIEKEAFGLITAVTKFHKFLYGRHFTLRTDHKPLLTIFGDKKGIPLYSANRLQRWAIILLNYDFTIEYVNTNHFGQADALSRLISDQIQQKECEDRVVAQIESEVITNLVSTCEQLPVTADMIRAESKKDPLLSQVYKYTVSGLWPPITDKSSQISFFHNRRDQLSFVADCIMFNDRIVIPSSLKARVLKMIHRAHPGIVRMKQLARSLVYWPSIDKDIENMVRSCDQCASVAKNPIKNTLCSWPITTAPWQRVHADYAGPLDGTYYLVVVDAFSKWPEVVPTTSITTTATINILRKMFAQFGDPETLVTDNGTQFTSSVFEKFCKDRGITHSRSPPFHPQSNGQAERFVDTVKRSLGKLKGEENADTALYVFLQSYRSTPCTASPNGSTPAENFIGRKIRTFLDQLLPKDQIPNSHDIEMEKQFNKQHGARSRSYQVGEKVYVKDYRNINTATWIPGTIQKRIGQTLYRVTVNDTVWTRHANQLRRREAPIQFDVPLDTMDTIDVTPTATQLPSSSTPSTPSPVNTPAKPKTPPPKQTRKSTRITNQPPRFVIKPNQKSYH</sequence>
<dbReference type="SMART" id="SM00343">
    <property type="entry name" value="ZnF_C2HC"/>
    <property type="match status" value="2"/>
</dbReference>
<dbReference type="GO" id="GO:0004190">
    <property type="term" value="F:aspartic-type endopeptidase activity"/>
    <property type="evidence" value="ECO:0007669"/>
    <property type="project" value="UniProtKB-KW"/>
</dbReference>
<dbReference type="InterPro" id="IPR001878">
    <property type="entry name" value="Znf_CCHC"/>
</dbReference>
<dbReference type="CDD" id="cd01647">
    <property type="entry name" value="RT_LTR"/>
    <property type="match status" value="1"/>
</dbReference>
<dbReference type="GO" id="GO:0015074">
    <property type="term" value="P:DNA integration"/>
    <property type="evidence" value="ECO:0007669"/>
    <property type="project" value="InterPro"/>
</dbReference>
<dbReference type="GO" id="GO:0006508">
    <property type="term" value="P:proteolysis"/>
    <property type="evidence" value="ECO:0007669"/>
    <property type="project" value="UniProtKB-KW"/>
</dbReference>
<dbReference type="Pfam" id="PF00078">
    <property type="entry name" value="RVT_1"/>
    <property type="match status" value="1"/>
</dbReference>
<keyword evidence="11" id="KW-0511">Multifunctional enzyme</keyword>
<dbReference type="FunFam" id="3.10.20.370:FF:000001">
    <property type="entry name" value="Retrovirus-related Pol polyprotein from transposon 17.6-like protein"/>
    <property type="match status" value="1"/>
</dbReference>
<dbReference type="GO" id="GO:0019899">
    <property type="term" value="F:enzyme binding"/>
    <property type="evidence" value="ECO:0007669"/>
    <property type="project" value="UniProtKB-ARBA"/>
</dbReference>
<dbReference type="PROSITE" id="PS50175">
    <property type="entry name" value="ASP_PROT_RETROV"/>
    <property type="match status" value="1"/>
</dbReference>
<dbReference type="FunFam" id="3.30.70.270:FF:000020">
    <property type="entry name" value="Transposon Tf2-6 polyprotein-like Protein"/>
    <property type="match status" value="1"/>
</dbReference>
<name>A0A2G5SBP3_9PELO</name>
<evidence type="ECO:0000256" key="7">
    <source>
        <dbReference type="ARBA" id="ARBA00022759"/>
    </source>
</evidence>
<dbReference type="SUPFAM" id="SSF57756">
    <property type="entry name" value="Retrovirus zinc finger-like domains"/>
    <property type="match status" value="1"/>
</dbReference>
<dbReference type="GO" id="GO:0005737">
    <property type="term" value="C:cytoplasm"/>
    <property type="evidence" value="ECO:0007669"/>
    <property type="project" value="UniProtKB-ARBA"/>
</dbReference>
<keyword evidence="3" id="KW-0808">Transferase</keyword>
<feature type="domain" description="Reverse transcriptase" evidence="14">
    <location>
        <begin position="511"/>
        <end position="689"/>
    </location>
</feature>
<evidence type="ECO:0000259" key="13">
    <source>
        <dbReference type="PROSITE" id="PS50175"/>
    </source>
</evidence>
<evidence type="ECO:0000259" key="15">
    <source>
        <dbReference type="PROSITE" id="PS50994"/>
    </source>
</evidence>
<evidence type="ECO:0000256" key="1">
    <source>
        <dbReference type="ARBA" id="ARBA00012493"/>
    </source>
</evidence>
<keyword evidence="6" id="KW-0064">Aspartyl protease</keyword>
<proteinExistence type="predicted"/>
<dbReference type="InterPro" id="IPR036875">
    <property type="entry name" value="Znf_CCHC_sf"/>
</dbReference>
<keyword evidence="2" id="KW-0645">Protease</keyword>
<dbReference type="Gene3D" id="3.10.10.10">
    <property type="entry name" value="HIV Type 1 Reverse Transcriptase, subunit A, domain 1"/>
    <property type="match status" value="1"/>
</dbReference>
<comment type="caution">
    <text evidence="16">The sequence shown here is derived from an EMBL/GenBank/DDBJ whole genome shotgun (WGS) entry which is preliminary data.</text>
</comment>
<dbReference type="InterPro" id="IPR043502">
    <property type="entry name" value="DNA/RNA_pol_sf"/>
</dbReference>
<evidence type="ECO:0000256" key="9">
    <source>
        <dbReference type="ARBA" id="ARBA00022918"/>
    </source>
</evidence>
<dbReference type="PANTHER" id="PTHR37984:SF5">
    <property type="entry name" value="PROTEIN NYNRIN-LIKE"/>
    <property type="match status" value="1"/>
</dbReference>
<feature type="region of interest" description="Disordered" evidence="12">
    <location>
        <begin position="1332"/>
        <end position="1386"/>
    </location>
</feature>
<dbReference type="Gene3D" id="1.10.340.70">
    <property type="match status" value="1"/>
</dbReference>
<evidence type="ECO:0000256" key="8">
    <source>
        <dbReference type="ARBA" id="ARBA00022801"/>
    </source>
</evidence>
<dbReference type="PANTHER" id="PTHR37984">
    <property type="entry name" value="PROTEIN CBG26694"/>
    <property type="match status" value="1"/>
</dbReference>
<dbReference type="InterPro" id="IPR012337">
    <property type="entry name" value="RNaseH-like_sf"/>
</dbReference>
<dbReference type="FunFam" id="3.10.10.10:FF:000008">
    <property type="entry name" value="Protein CBG24470"/>
    <property type="match status" value="1"/>
</dbReference>
<evidence type="ECO:0000256" key="11">
    <source>
        <dbReference type="ARBA" id="ARBA00023268"/>
    </source>
</evidence>
<keyword evidence="7" id="KW-0255">Endonuclease</keyword>
<dbReference type="Pfam" id="PF13975">
    <property type="entry name" value="gag-asp_proteas"/>
    <property type="match status" value="1"/>
</dbReference>
<keyword evidence="5" id="KW-0540">Nuclease</keyword>
<dbReference type="Pfam" id="PF17921">
    <property type="entry name" value="Integrase_H2C2"/>
    <property type="match status" value="1"/>
</dbReference>
<dbReference type="Proteomes" id="UP000230233">
    <property type="component" value="Unassembled WGS sequence"/>
</dbReference>
<dbReference type="GO" id="GO:0004519">
    <property type="term" value="F:endonuclease activity"/>
    <property type="evidence" value="ECO:0007669"/>
    <property type="project" value="UniProtKB-KW"/>
</dbReference>
<dbReference type="EC" id="2.7.7.49" evidence="1"/>
<dbReference type="PROSITE" id="PS50994">
    <property type="entry name" value="INTEGRASE"/>
    <property type="match status" value="1"/>
</dbReference>
<dbReference type="Gene3D" id="4.10.60.10">
    <property type="entry name" value="Zinc finger, CCHC-type"/>
    <property type="match status" value="1"/>
</dbReference>
<dbReference type="GO" id="GO:0042575">
    <property type="term" value="C:DNA polymerase complex"/>
    <property type="evidence" value="ECO:0007669"/>
    <property type="project" value="UniProtKB-ARBA"/>
</dbReference>
<dbReference type="FunFam" id="1.10.340.70:FF:000003">
    <property type="entry name" value="Protein CBG25708"/>
    <property type="match status" value="1"/>
</dbReference>
<dbReference type="GO" id="GO:0003677">
    <property type="term" value="F:DNA binding"/>
    <property type="evidence" value="ECO:0007669"/>
    <property type="project" value="UniProtKB-KW"/>
</dbReference>
<dbReference type="FunFam" id="4.10.60.10:FF:000087">
    <property type="entry name" value="Protein CBG24470"/>
    <property type="match status" value="1"/>
</dbReference>
<dbReference type="STRING" id="1611254.A0A2G5SBP3"/>
<keyword evidence="8" id="KW-0378">Hydrolase</keyword>
<keyword evidence="9" id="KW-0695">RNA-directed DNA polymerase</keyword>
<dbReference type="InterPro" id="IPR001995">
    <property type="entry name" value="Peptidase_A2_cat"/>
</dbReference>
<keyword evidence="17" id="KW-1185">Reference proteome</keyword>
<dbReference type="Gene3D" id="3.30.420.10">
    <property type="entry name" value="Ribonuclease H-like superfamily/Ribonuclease H"/>
    <property type="match status" value="1"/>
</dbReference>
<reference evidence="17" key="1">
    <citation type="submission" date="2017-10" db="EMBL/GenBank/DDBJ databases">
        <title>Rapid genome shrinkage in a self-fertile nematode reveals novel sperm competition proteins.</title>
        <authorList>
            <person name="Yin D."/>
            <person name="Schwarz E.M."/>
            <person name="Thomas C.G."/>
            <person name="Felde R.L."/>
            <person name="Korf I.F."/>
            <person name="Cutter A.D."/>
            <person name="Schartner C.M."/>
            <person name="Ralston E.J."/>
            <person name="Meyer B.J."/>
            <person name="Haag E.S."/>
        </authorList>
    </citation>
    <scope>NUCLEOTIDE SEQUENCE [LARGE SCALE GENOMIC DNA]</scope>
    <source>
        <strain evidence="17">JU1422</strain>
    </source>
</reference>
<dbReference type="InterPro" id="IPR043128">
    <property type="entry name" value="Rev_trsase/Diguanyl_cyclase"/>
</dbReference>
<evidence type="ECO:0000256" key="4">
    <source>
        <dbReference type="ARBA" id="ARBA00022695"/>
    </source>
</evidence>
<dbReference type="CDD" id="cd09274">
    <property type="entry name" value="RNase_HI_RT_Ty3"/>
    <property type="match status" value="1"/>
</dbReference>
<dbReference type="OrthoDB" id="5854149at2759"/>
<evidence type="ECO:0000256" key="6">
    <source>
        <dbReference type="ARBA" id="ARBA00022750"/>
    </source>
</evidence>
<gene>
    <name evidence="16" type="ORF">B9Z55_028466</name>
</gene>
<dbReference type="InterPro" id="IPR050951">
    <property type="entry name" value="Retrovirus_Pol_polyprotein"/>
</dbReference>
<dbReference type="SUPFAM" id="SSF50630">
    <property type="entry name" value="Acid proteases"/>
    <property type="match status" value="1"/>
</dbReference>
<dbReference type="GO" id="GO:0003964">
    <property type="term" value="F:RNA-directed DNA polymerase activity"/>
    <property type="evidence" value="ECO:0007669"/>
    <property type="project" value="UniProtKB-KW"/>
</dbReference>
<evidence type="ECO:0000256" key="2">
    <source>
        <dbReference type="ARBA" id="ARBA00022670"/>
    </source>
</evidence>
<organism evidence="16 17">
    <name type="scientific">Caenorhabditis nigoni</name>
    <dbReference type="NCBI Taxonomy" id="1611254"/>
    <lineage>
        <taxon>Eukaryota</taxon>
        <taxon>Metazoa</taxon>
        <taxon>Ecdysozoa</taxon>
        <taxon>Nematoda</taxon>
        <taxon>Chromadorea</taxon>
        <taxon>Rhabditida</taxon>
        <taxon>Rhabditina</taxon>
        <taxon>Rhabditomorpha</taxon>
        <taxon>Rhabditoidea</taxon>
        <taxon>Rhabditidae</taxon>
        <taxon>Peloderinae</taxon>
        <taxon>Caenorhabditis</taxon>
    </lineage>
</organism>
<dbReference type="Pfam" id="PF23309">
    <property type="entry name" value="DUF7083"/>
    <property type="match status" value="1"/>
</dbReference>
<evidence type="ECO:0000259" key="14">
    <source>
        <dbReference type="PROSITE" id="PS50878"/>
    </source>
</evidence>
<evidence type="ECO:0000256" key="10">
    <source>
        <dbReference type="ARBA" id="ARBA00023125"/>
    </source>
</evidence>
<feature type="domain" description="Peptidase A2" evidence="13">
    <location>
        <begin position="340"/>
        <end position="358"/>
    </location>
</feature>
<dbReference type="InterPro" id="IPR001584">
    <property type="entry name" value="Integrase_cat-core"/>
</dbReference>
<dbReference type="Pfam" id="PF17919">
    <property type="entry name" value="RT_RNaseH_2"/>
    <property type="match status" value="1"/>
</dbReference>
<dbReference type="Gene3D" id="2.40.70.10">
    <property type="entry name" value="Acid Proteases"/>
    <property type="match status" value="1"/>
</dbReference>
<protein>
    <recommendedName>
        <fullName evidence="1">RNA-directed DNA polymerase</fullName>
        <ecNumber evidence="1">2.7.7.49</ecNumber>
    </recommendedName>
</protein>
<dbReference type="SUPFAM" id="SSF53098">
    <property type="entry name" value="Ribonuclease H-like"/>
    <property type="match status" value="1"/>
</dbReference>
<keyword evidence="10" id="KW-0238">DNA-binding</keyword>
<evidence type="ECO:0000256" key="12">
    <source>
        <dbReference type="SAM" id="MobiDB-lite"/>
    </source>
</evidence>
<accession>A0A2G5SBP3</accession>
<dbReference type="InterPro" id="IPR000477">
    <property type="entry name" value="RT_dom"/>
</dbReference>
<dbReference type="InterPro" id="IPR021109">
    <property type="entry name" value="Peptidase_aspartic_dom_sf"/>
</dbReference>
<dbReference type="InterPro" id="IPR041588">
    <property type="entry name" value="Integrase_H2C2"/>
</dbReference>
<dbReference type="FunFam" id="3.30.420.10:FF:000131">
    <property type="entry name" value="Protein CBG26278"/>
    <property type="match status" value="1"/>
</dbReference>
<dbReference type="InterPro" id="IPR036397">
    <property type="entry name" value="RNaseH_sf"/>
</dbReference>
<dbReference type="InterPro" id="IPR041577">
    <property type="entry name" value="RT_RNaseH_2"/>
</dbReference>
<dbReference type="Pfam" id="PF00665">
    <property type="entry name" value="rve"/>
    <property type="match status" value="1"/>
</dbReference>
<evidence type="ECO:0000256" key="3">
    <source>
        <dbReference type="ARBA" id="ARBA00022679"/>
    </source>
</evidence>